<feature type="region of interest" description="Disordered" evidence="1">
    <location>
        <begin position="279"/>
        <end position="317"/>
    </location>
</feature>
<reference evidence="3" key="1">
    <citation type="submission" date="2025-08" db="UniProtKB">
        <authorList>
            <consortium name="RefSeq"/>
        </authorList>
    </citation>
    <scope>IDENTIFICATION</scope>
</reference>
<organism evidence="2 3">
    <name type="scientific">Pogona vitticeps</name>
    <name type="common">central bearded dragon</name>
    <dbReference type="NCBI Taxonomy" id="103695"/>
    <lineage>
        <taxon>Eukaryota</taxon>
        <taxon>Metazoa</taxon>
        <taxon>Chordata</taxon>
        <taxon>Craniata</taxon>
        <taxon>Vertebrata</taxon>
        <taxon>Euteleostomi</taxon>
        <taxon>Lepidosauria</taxon>
        <taxon>Squamata</taxon>
        <taxon>Bifurcata</taxon>
        <taxon>Unidentata</taxon>
        <taxon>Episquamata</taxon>
        <taxon>Toxicofera</taxon>
        <taxon>Iguania</taxon>
        <taxon>Acrodonta</taxon>
        <taxon>Agamidae</taxon>
        <taxon>Amphibolurinae</taxon>
        <taxon>Pogona</taxon>
    </lineage>
</organism>
<evidence type="ECO:0000313" key="2">
    <source>
        <dbReference type="Proteomes" id="UP001652642"/>
    </source>
</evidence>
<protein>
    <submittedName>
        <fullName evidence="3">Uncharacterized protein</fullName>
    </submittedName>
</protein>
<feature type="region of interest" description="Disordered" evidence="1">
    <location>
        <begin position="214"/>
        <end position="260"/>
    </location>
</feature>
<evidence type="ECO:0000313" key="3">
    <source>
        <dbReference type="RefSeq" id="XP_072840165.1"/>
    </source>
</evidence>
<accession>A0ABM5F434</accession>
<sequence length="466" mass="50268">MEKSKKVEDYQTNGGEDNQVLLAEMPEAALPNLEGCGDSEMTADIILTCTPSCDQTPSEDVLGAPGAPKPCDGDVAEGNEQGRSEEDVSLQVDQNKPGGRSQFVSDATWDASGDGSGDFLVSLEDPPDGEDRGRGAKADGEQSQWDVPLTATPPTHVFVDETPMEKSKKAENSQTNSGEEDSEGLLLAQMPEAALPNLEGCGHSEMPADIILAGTPSCDQKQGEDILGAPGATGPCDGDVAEGNEQGRSEGDVSLQVDQNEPDGQFIANATWDVCGDGSGDFSLSLEDPPDAEDRGLEAEADGEQSQSNQPLIPAPPTHVFVDETPMEEFKKAENNQTNSGEGDHRSLLLAEMLNAAAPNLEACGTSEYHGLGAQANADFRFQDQLSLRKERELDRFYKFLNQDLDKAVRTEEGLRLRRRREQVLQESPHQRTQFVTQAAEVGPSPGIGQLQRRWKHMKRNRCSIC</sequence>
<gene>
    <name evidence="3" type="primary">LOC140702808</name>
</gene>
<dbReference type="Proteomes" id="UP001652642">
    <property type="component" value="Chromosome 15"/>
</dbReference>
<dbReference type="GeneID" id="140702808"/>
<name>A0ABM5F434_9SAUR</name>
<feature type="region of interest" description="Disordered" evidence="1">
    <location>
        <begin position="55"/>
        <end position="191"/>
    </location>
</feature>
<keyword evidence="2" id="KW-1185">Reference proteome</keyword>
<evidence type="ECO:0000256" key="1">
    <source>
        <dbReference type="SAM" id="MobiDB-lite"/>
    </source>
</evidence>
<dbReference type="RefSeq" id="XP_072840165.1">
    <property type="nucleotide sequence ID" value="XM_072984064.1"/>
</dbReference>
<proteinExistence type="predicted"/>
<feature type="compositionally biased region" description="Basic and acidic residues" evidence="1">
    <location>
        <begin position="129"/>
        <end position="140"/>
    </location>
</feature>